<feature type="domain" description="HTH cro/C1-type" evidence="1">
    <location>
        <begin position="11"/>
        <end position="64"/>
    </location>
</feature>
<dbReference type="AlphaFoldDB" id="A0A4S2H1B7"/>
<organism evidence="2 3">
    <name type="scientific">Marinicauda algicola</name>
    <dbReference type="NCBI Taxonomy" id="2029849"/>
    <lineage>
        <taxon>Bacteria</taxon>
        <taxon>Pseudomonadati</taxon>
        <taxon>Pseudomonadota</taxon>
        <taxon>Alphaproteobacteria</taxon>
        <taxon>Maricaulales</taxon>
        <taxon>Maricaulaceae</taxon>
        <taxon>Marinicauda</taxon>
    </lineage>
</organism>
<dbReference type="CDD" id="cd00093">
    <property type="entry name" value="HTH_XRE"/>
    <property type="match status" value="1"/>
</dbReference>
<comment type="caution">
    <text evidence="2">The sequence shown here is derived from an EMBL/GenBank/DDBJ whole genome shotgun (WGS) entry which is preliminary data.</text>
</comment>
<evidence type="ECO:0000313" key="3">
    <source>
        <dbReference type="Proteomes" id="UP000308054"/>
    </source>
</evidence>
<dbReference type="OrthoDB" id="7632574at2"/>
<reference evidence="2 3" key="1">
    <citation type="journal article" date="2017" name="Int. J. Syst. Evol. Microbiol.">
        <title>Marinicauda algicola sp. nov., isolated from a marine red alga Rhodosorus marinus.</title>
        <authorList>
            <person name="Jeong S.E."/>
            <person name="Jeon S.H."/>
            <person name="Chun B.H."/>
            <person name="Kim D.W."/>
            <person name="Jeon C.O."/>
        </authorList>
    </citation>
    <scope>NUCLEOTIDE SEQUENCE [LARGE SCALE GENOMIC DNA]</scope>
    <source>
        <strain evidence="2 3">JCM 31718</strain>
    </source>
</reference>
<dbReference type="InterPro" id="IPR010982">
    <property type="entry name" value="Lambda_DNA-bd_dom_sf"/>
</dbReference>
<protein>
    <submittedName>
        <fullName evidence="2">XRE family transcriptional regulator</fullName>
    </submittedName>
</protein>
<dbReference type="SMART" id="SM00530">
    <property type="entry name" value="HTH_XRE"/>
    <property type="match status" value="1"/>
</dbReference>
<dbReference type="Pfam" id="PF13560">
    <property type="entry name" value="HTH_31"/>
    <property type="match status" value="1"/>
</dbReference>
<dbReference type="InterPro" id="IPR001387">
    <property type="entry name" value="Cro/C1-type_HTH"/>
</dbReference>
<dbReference type="GO" id="GO:0003677">
    <property type="term" value="F:DNA binding"/>
    <property type="evidence" value="ECO:0007669"/>
    <property type="project" value="InterPro"/>
</dbReference>
<dbReference type="Gene3D" id="1.10.260.40">
    <property type="entry name" value="lambda repressor-like DNA-binding domains"/>
    <property type="match status" value="1"/>
</dbReference>
<gene>
    <name evidence="2" type="ORF">E5163_08240</name>
</gene>
<accession>A0A4S2H1B7</accession>
<evidence type="ECO:0000313" key="2">
    <source>
        <dbReference type="EMBL" id="TGY89108.1"/>
    </source>
</evidence>
<dbReference type="EMBL" id="SRXW01000002">
    <property type="protein sequence ID" value="TGY89108.1"/>
    <property type="molecule type" value="Genomic_DNA"/>
</dbReference>
<evidence type="ECO:0000259" key="1">
    <source>
        <dbReference type="PROSITE" id="PS50943"/>
    </source>
</evidence>
<dbReference type="PROSITE" id="PS50943">
    <property type="entry name" value="HTH_CROC1"/>
    <property type="match status" value="1"/>
</dbReference>
<keyword evidence="3" id="KW-1185">Reference proteome</keyword>
<dbReference type="RefSeq" id="WP_135995647.1">
    <property type="nucleotide sequence ID" value="NZ_CP071057.1"/>
</dbReference>
<dbReference type="Proteomes" id="UP000308054">
    <property type="component" value="Unassembled WGS sequence"/>
</dbReference>
<proteinExistence type="predicted"/>
<name>A0A4S2H1B7_9PROT</name>
<sequence length="204" mass="22731">MTDAAGLGARLRALRARMNMKQDTAAAELGVSQAYISRLECGAAKPAPDLAARIERLLETPQFRPYFDRWRETVRHCEGFASLIRMESGRVRADCFSAGFVRLGGVFSEIRTGQPLDGLFARSTDDLFAILVGEGLFEGAVVRTENLWRSGEAQDAACFRVVNIPVRDDLGQWFVHTTHQPVPPAAFLAWQRRNDRPHVVRAFG</sequence>
<dbReference type="SUPFAM" id="SSF47413">
    <property type="entry name" value="lambda repressor-like DNA-binding domains"/>
    <property type="match status" value="1"/>
</dbReference>